<dbReference type="InterPro" id="IPR013847">
    <property type="entry name" value="POU"/>
</dbReference>
<dbReference type="Gene3D" id="1.10.260.40">
    <property type="entry name" value="lambda repressor-like DNA-binding domains"/>
    <property type="match status" value="1"/>
</dbReference>
<evidence type="ECO:0000259" key="9">
    <source>
        <dbReference type="PROSITE" id="PS50071"/>
    </source>
</evidence>
<keyword evidence="2 5" id="KW-0238">DNA-binding</keyword>
<dbReference type="PROSITE" id="PS51179">
    <property type="entry name" value="POU_3"/>
    <property type="match status" value="1"/>
</dbReference>
<dbReference type="SUPFAM" id="SSF46689">
    <property type="entry name" value="Homeodomain-like"/>
    <property type="match status" value="1"/>
</dbReference>
<evidence type="ECO:0000256" key="2">
    <source>
        <dbReference type="ARBA" id="ARBA00023125"/>
    </source>
</evidence>
<dbReference type="Pfam" id="PF00157">
    <property type="entry name" value="Pou"/>
    <property type="match status" value="1"/>
</dbReference>
<keyword evidence="11" id="KW-1185">Reference proteome</keyword>
<dbReference type="Pfam" id="PF00046">
    <property type="entry name" value="Homeodomain"/>
    <property type="match status" value="1"/>
</dbReference>
<feature type="compositionally biased region" description="Basic and acidic residues" evidence="8">
    <location>
        <begin position="159"/>
        <end position="168"/>
    </location>
</feature>
<dbReference type="PROSITE" id="PS50071">
    <property type="entry name" value="HOMEOBOX_2"/>
    <property type="match status" value="1"/>
</dbReference>
<dbReference type="InterPro" id="IPR010982">
    <property type="entry name" value="Lambda_DNA-bd_dom_sf"/>
</dbReference>
<feature type="DNA-binding region" description="Homeobox" evidence="5">
    <location>
        <begin position="660"/>
        <end position="719"/>
    </location>
</feature>
<dbReference type="Gene3D" id="1.10.10.60">
    <property type="entry name" value="Homeodomain-like"/>
    <property type="match status" value="1"/>
</dbReference>
<organism evidence="11 12">
    <name type="scientific">Panagrellus redivivus</name>
    <name type="common">Microworm</name>
    <dbReference type="NCBI Taxonomy" id="6233"/>
    <lineage>
        <taxon>Eukaryota</taxon>
        <taxon>Metazoa</taxon>
        <taxon>Ecdysozoa</taxon>
        <taxon>Nematoda</taxon>
        <taxon>Chromadorea</taxon>
        <taxon>Rhabditida</taxon>
        <taxon>Tylenchina</taxon>
        <taxon>Panagrolaimomorpha</taxon>
        <taxon>Panagrolaimoidea</taxon>
        <taxon>Panagrolaimidae</taxon>
        <taxon>Panagrellus</taxon>
    </lineage>
</organism>
<dbReference type="InterPro" id="IPR017970">
    <property type="entry name" value="Homeobox_CS"/>
</dbReference>
<feature type="region of interest" description="Disordered" evidence="8">
    <location>
        <begin position="294"/>
        <end position="315"/>
    </location>
</feature>
<feature type="compositionally biased region" description="Basic and acidic residues" evidence="8">
    <location>
        <begin position="512"/>
        <end position="526"/>
    </location>
</feature>
<dbReference type="WBParaSite" id="Pan_g19842.t1">
    <property type="protein sequence ID" value="Pan_g19842.t1"/>
    <property type="gene ID" value="Pan_g19842"/>
</dbReference>
<keyword evidence="7" id="KW-0804">Transcription</keyword>
<feature type="compositionally biased region" description="Basic and acidic residues" evidence="8">
    <location>
        <begin position="301"/>
        <end position="310"/>
    </location>
</feature>
<name>A0A7E4VDT6_PANRE</name>
<feature type="compositionally biased region" description="Basic and acidic residues" evidence="8">
    <location>
        <begin position="487"/>
        <end position="505"/>
    </location>
</feature>
<evidence type="ECO:0000256" key="8">
    <source>
        <dbReference type="SAM" id="MobiDB-lite"/>
    </source>
</evidence>
<dbReference type="InterPro" id="IPR000327">
    <property type="entry name" value="POU_dom"/>
</dbReference>
<dbReference type="GO" id="GO:0000981">
    <property type="term" value="F:DNA-binding transcription factor activity, RNA polymerase II-specific"/>
    <property type="evidence" value="ECO:0007669"/>
    <property type="project" value="InterPro"/>
</dbReference>
<feature type="region of interest" description="Disordered" evidence="8">
    <location>
        <begin position="124"/>
        <end position="195"/>
    </location>
</feature>
<feature type="compositionally biased region" description="Polar residues" evidence="8">
    <location>
        <begin position="395"/>
        <end position="405"/>
    </location>
</feature>
<feature type="compositionally biased region" description="Basic and acidic residues" evidence="8">
    <location>
        <begin position="178"/>
        <end position="195"/>
    </location>
</feature>
<feature type="compositionally biased region" description="Acidic residues" evidence="8">
    <location>
        <begin position="752"/>
        <end position="784"/>
    </location>
</feature>
<sequence length="784" mass="88014">MATSSDHHREQGENAVCETHEAGEQYDAVYSPKHEEGATGEVAEVGFDVSNVKSEPPTTDESGFDECFDTFIAEQAKLEAGLDEAPQAFEAVTVKKSISEVENAMMAAEEVEAALDVHAKAEQEVPPAELDPVSEQVANSEPSNAPEVSLTELTTVPQPEHHPHDHQSNFEAPNNHPTTDEPTHDYPDHIEDLKNFDPMAPPPMYYPPMGYGPMDPNHAGFYNMPPPMYPPMMPNGAPYNPYFNAFTYPLERGYSNVSVGSAPTNEPTENCGFYPRGNAGGFEMPSTSMMKDEMIGEGQDPEDRSMRPEDQPPYDGPMMPMMYNDVPPMGMYDNPQQPPPMNMYDGPHPPPMDMDYMAAPPPYYYPPMDQTGQHMGDYQNYEYMHPPPMTMTLQEQQATWAQHQYTEPAPEDAAPPRKNGKKGRVAKAPKPRKTTTRKRGGKRKQNRDNDVPEEAVPPLVELPTGFEQVLQRATGPSDGDNDADAEIENKPEKAELDNPEVKYDEGSAPPDSDIRESSYDPPRRRDYRRCETKVMLQTVDGHLFNKYFEEEDIRDFARRFKTLRCEFGFSQADVGAALGRRYGSDFSQTTISRFEGLVLSHSNMCKLRPPIEQWIADVQTALDSGIPIEQLRRACKGGDFWPSETPPPLINASLVPPLRKRRKRTSLEAAQRLALESYFEVNLRPDNTQMSEISRTLDLGFDVVRVWFCNRRQKARKDDAKIKARAARANGTMLMDMPTPSPTPSPSPSMEDVNEDASNEQFEEEHEMVAEDEPMPMEEEASLS</sequence>
<dbReference type="InterPro" id="IPR050255">
    <property type="entry name" value="POU_domain_TF"/>
</dbReference>
<dbReference type="SMART" id="SM00389">
    <property type="entry name" value="HOX"/>
    <property type="match status" value="1"/>
</dbReference>
<dbReference type="PROSITE" id="PS00027">
    <property type="entry name" value="HOMEOBOX_1"/>
    <property type="match status" value="1"/>
</dbReference>
<dbReference type="SMART" id="SM00352">
    <property type="entry name" value="POU"/>
    <property type="match status" value="1"/>
</dbReference>
<keyword evidence="3 5" id="KW-0371">Homeobox</keyword>
<dbReference type="Proteomes" id="UP000492821">
    <property type="component" value="Unassembled WGS sequence"/>
</dbReference>
<dbReference type="CDD" id="cd00086">
    <property type="entry name" value="homeodomain"/>
    <property type="match status" value="1"/>
</dbReference>
<feature type="region of interest" description="Disordered" evidence="8">
    <location>
        <begin position="733"/>
        <end position="784"/>
    </location>
</feature>
<dbReference type="SUPFAM" id="SSF47413">
    <property type="entry name" value="lambda repressor-like DNA-binding domains"/>
    <property type="match status" value="1"/>
</dbReference>
<evidence type="ECO:0000256" key="7">
    <source>
        <dbReference type="RuleBase" id="RU361194"/>
    </source>
</evidence>
<dbReference type="InterPro" id="IPR001356">
    <property type="entry name" value="HD"/>
</dbReference>
<feature type="compositionally biased region" description="Low complexity" evidence="8">
    <location>
        <begin position="454"/>
        <end position="463"/>
    </location>
</feature>
<dbReference type="GO" id="GO:0030154">
    <property type="term" value="P:cell differentiation"/>
    <property type="evidence" value="ECO:0007669"/>
    <property type="project" value="UniProtKB-ARBA"/>
</dbReference>
<evidence type="ECO:0000256" key="4">
    <source>
        <dbReference type="ARBA" id="ARBA00023242"/>
    </source>
</evidence>
<evidence type="ECO:0000259" key="10">
    <source>
        <dbReference type="PROSITE" id="PS51179"/>
    </source>
</evidence>
<dbReference type="PRINTS" id="PR00028">
    <property type="entry name" value="POUDOMAIN"/>
</dbReference>
<evidence type="ECO:0000256" key="1">
    <source>
        <dbReference type="ARBA" id="ARBA00004123"/>
    </source>
</evidence>
<comment type="subcellular location">
    <subcellularLocation>
        <location evidence="1 5 6">Nucleus</location>
    </subcellularLocation>
</comment>
<feature type="domain" description="Homeobox" evidence="9">
    <location>
        <begin position="658"/>
        <end position="718"/>
    </location>
</feature>
<evidence type="ECO:0000313" key="11">
    <source>
        <dbReference type="Proteomes" id="UP000492821"/>
    </source>
</evidence>
<dbReference type="AlphaFoldDB" id="A0A7E4VDT6"/>
<dbReference type="GO" id="GO:0005634">
    <property type="term" value="C:nucleus"/>
    <property type="evidence" value="ECO:0007669"/>
    <property type="project" value="UniProtKB-SubCell"/>
</dbReference>
<feature type="region of interest" description="Disordered" evidence="8">
    <location>
        <begin position="395"/>
        <end position="526"/>
    </location>
</feature>
<dbReference type="PANTHER" id="PTHR11636:SF137">
    <property type="entry name" value="HOMEOBOX PROTEIN CEH-18"/>
    <property type="match status" value="1"/>
</dbReference>
<dbReference type="InterPro" id="IPR009057">
    <property type="entry name" value="Homeodomain-like_sf"/>
</dbReference>
<evidence type="ECO:0000313" key="12">
    <source>
        <dbReference type="WBParaSite" id="Pan_g19842.t1"/>
    </source>
</evidence>
<comment type="similarity">
    <text evidence="7">Belongs to the POU transcription factor family.</text>
</comment>
<dbReference type="PROSITE" id="PS00465">
    <property type="entry name" value="POU_2"/>
    <property type="match status" value="1"/>
</dbReference>
<dbReference type="GO" id="GO:0000978">
    <property type="term" value="F:RNA polymerase II cis-regulatory region sequence-specific DNA binding"/>
    <property type="evidence" value="ECO:0007669"/>
    <property type="project" value="TreeGrafter"/>
</dbReference>
<feature type="region of interest" description="Disordered" evidence="8">
    <location>
        <begin position="1"/>
        <end position="25"/>
    </location>
</feature>
<keyword evidence="4 5" id="KW-0539">Nucleus</keyword>
<evidence type="ECO:0000256" key="3">
    <source>
        <dbReference type="ARBA" id="ARBA00023155"/>
    </source>
</evidence>
<evidence type="ECO:0000256" key="5">
    <source>
        <dbReference type="PROSITE-ProRule" id="PRU00108"/>
    </source>
</evidence>
<feature type="compositionally biased region" description="Basic residues" evidence="8">
    <location>
        <begin position="418"/>
        <end position="445"/>
    </location>
</feature>
<evidence type="ECO:0000256" key="6">
    <source>
        <dbReference type="RuleBase" id="RU000682"/>
    </source>
</evidence>
<reference evidence="11" key="1">
    <citation type="journal article" date="2013" name="Genetics">
        <title>The draft genome and transcriptome of Panagrellus redivivus are shaped by the harsh demands of a free-living lifestyle.</title>
        <authorList>
            <person name="Srinivasan J."/>
            <person name="Dillman A.R."/>
            <person name="Macchietto M.G."/>
            <person name="Heikkinen L."/>
            <person name="Lakso M."/>
            <person name="Fracchia K.M."/>
            <person name="Antoshechkin I."/>
            <person name="Mortazavi A."/>
            <person name="Wong G."/>
            <person name="Sternberg P.W."/>
        </authorList>
    </citation>
    <scope>NUCLEOTIDE SEQUENCE [LARGE SCALE GENOMIC DNA]</scope>
    <source>
        <strain evidence="11">MT8872</strain>
    </source>
</reference>
<feature type="domain" description="POU-specific" evidence="10">
    <location>
        <begin position="545"/>
        <end position="619"/>
    </location>
</feature>
<reference evidence="12" key="2">
    <citation type="submission" date="2020-10" db="UniProtKB">
        <authorList>
            <consortium name="WormBaseParasite"/>
        </authorList>
    </citation>
    <scope>IDENTIFICATION</scope>
</reference>
<accession>A0A7E4VDT6</accession>
<dbReference type="PANTHER" id="PTHR11636">
    <property type="entry name" value="POU DOMAIN"/>
    <property type="match status" value="1"/>
</dbReference>
<feature type="compositionally biased region" description="Basic and acidic residues" evidence="8">
    <location>
        <begin position="1"/>
        <end position="23"/>
    </location>
</feature>
<proteinExistence type="inferred from homology"/>
<protein>
    <recommendedName>
        <fullName evidence="7">POU domain protein</fullName>
    </recommendedName>
</protein>